<evidence type="ECO:0000259" key="3">
    <source>
        <dbReference type="PROSITE" id="PS50977"/>
    </source>
</evidence>
<dbReference type="GO" id="GO:0003677">
    <property type="term" value="F:DNA binding"/>
    <property type="evidence" value="ECO:0007669"/>
    <property type="project" value="UniProtKB-UniRule"/>
</dbReference>
<dbReference type="SUPFAM" id="SSF48498">
    <property type="entry name" value="Tetracyclin repressor-like, C-terminal domain"/>
    <property type="match status" value="1"/>
</dbReference>
<feature type="domain" description="HTH tetR-type" evidence="3">
    <location>
        <begin position="18"/>
        <end position="78"/>
    </location>
</feature>
<dbReference type="PRINTS" id="PR00455">
    <property type="entry name" value="HTHTETR"/>
</dbReference>
<feature type="DNA-binding region" description="H-T-H motif" evidence="2">
    <location>
        <begin position="41"/>
        <end position="60"/>
    </location>
</feature>
<dbReference type="AlphaFoldDB" id="A0A329M650"/>
<organism evidence="4 5">
    <name type="scientific">Paenibacillus contaminans</name>
    <dbReference type="NCBI Taxonomy" id="450362"/>
    <lineage>
        <taxon>Bacteria</taxon>
        <taxon>Bacillati</taxon>
        <taxon>Bacillota</taxon>
        <taxon>Bacilli</taxon>
        <taxon>Bacillales</taxon>
        <taxon>Paenibacillaceae</taxon>
        <taxon>Paenibacillus</taxon>
    </lineage>
</organism>
<reference evidence="4 5" key="1">
    <citation type="journal article" date="2009" name="Int. J. Syst. Evol. Microbiol.">
        <title>Paenibacillus contaminans sp. nov., isolated from a contaminated laboratory plate.</title>
        <authorList>
            <person name="Chou J.H."/>
            <person name="Lee J.H."/>
            <person name="Lin M.C."/>
            <person name="Chang P.S."/>
            <person name="Arun A.B."/>
            <person name="Young C.C."/>
            <person name="Chen W.M."/>
        </authorList>
    </citation>
    <scope>NUCLEOTIDE SEQUENCE [LARGE SCALE GENOMIC DNA]</scope>
    <source>
        <strain evidence="4 5">CKOBP-6</strain>
    </source>
</reference>
<gene>
    <name evidence="4" type="ORF">DQG23_30375</name>
</gene>
<comment type="caution">
    <text evidence="4">The sequence shown here is derived from an EMBL/GenBank/DDBJ whole genome shotgun (WGS) entry which is preliminary data.</text>
</comment>
<dbReference type="SUPFAM" id="SSF46689">
    <property type="entry name" value="Homeodomain-like"/>
    <property type="match status" value="1"/>
</dbReference>
<keyword evidence="1 2" id="KW-0238">DNA-binding</keyword>
<dbReference type="PANTHER" id="PTHR30055">
    <property type="entry name" value="HTH-TYPE TRANSCRIPTIONAL REGULATOR RUTR"/>
    <property type="match status" value="1"/>
</dbReference>
<name>A0A329M650_9BACL</name>
<protein>
    <submittedName>
        <fullName evidence="4">TetR/AcrR family transcriptional regulator</fullName>
    </submittedName>
</protein>
<dbReference type="InterPro" id="IPR050109">
    <property type="entry name" value="HTH-type_TetR-like_transc_reg"/>
</dbReference>
<sequence length="216" mass="24485">MTNNLLSAILSSQSVKLSVKQERIVEAAIRLFAEKGYSNTSTAEIAKVAEVSEASIFKQYGTKDKLLLSLIVPHLKEFFPSIADEVIGQISKANSTFEGFLTAFLKNRVEFGLENKEIFQVIIKELIYNEELKSEIIPYIFEVVTSRITQVIDFFKERGELNDIPTDRILKLLFTFIGGFFASRFVLLNKESINDEEIEDAIRFIMDGIRKSPSAN</sequence>
<dbReference type="PROSITE" id="PS50977">
    <property type="entry name" value="HTH_TETR_2"/>
    <property type="match status" value="1"/>
</dbReference>
<dbReference type="RefSeq" id="WP_113034794.1">
    <property type="nucleotide sequence ID" value="NZ_QMFB01000024.1"/>
</dbReference>
<evidence type="ECO:0000313" key="4">
    <source>
        <dbReference type="EMBL" id="RAV15310.1"/>
    </source>
</evidence>
<dbReference type="Gene3D" id="1.10.10.60">
    <property type="entry name" value="Homeodomain-like"/>
    <property type="match status" value="1"/>
</dbReference>
<proteinExistence type="predicted"/>
<dbReference type="InterPro" id="IPR001647">
    <property type="entry name" value="HTH_TetR"/>
</dbReference>
<dbReference type="GO" id="GO:0006355">
    <property type="term" value="P:regulation of DNA-templated transcription"/>
    <property type="evidence" value="ECO:0007669"/>
    <property type="project" value="UniProtKB-ARBA"/>
</dbReference>
<evidence type="ECO:0000313" key="5">
    <source>
        <dbReference type="Proteomes" id="UP000250369"/>
    </source>
</evidence>
<dbReference type="InterPro" id="IPR009057">
    <property type="entry name" value="Homeodomain-like_sf"/>
</dbReference>
<dbReference type="InterPro" id="IPR036271">
    <property type="entry name" value="Tet_transcr_reg_TetR-rel_C_sf"/>
</dbReference>
<dbReference type="Proteomes" id="UP000250369">
    <property type="component" value="Unassembled WGS sequence"/>
</dbReference>
<dbReference type="Gene3D" id="1.10.357.10">
    <property type="entry name" value="Tetracycline Repressor, domain 2"/>
    <property type="match status" value="1"/>
</dbReference>
<evidence type="ECO:0000256" key="2">
    <source>
        <dbReference type="PROSITE-ProRule" id="PRU00335"/>
    </source>
</evidence>
<keyword evidence="5" id="KW-1185">Reference proteome</keyword>
<dbReference type="PANTHER" id="PTHR30055:SF222">
    <property type="entry name" value="REGULATORY PROTEIN"/>
    <property type="match status" value="1"/>
</dbReference>
<evidence type="ECO:0000256" key="1">
    <source>
        <dbReference type="ARBA" id="ARBA00023125"/>
    </source>
</evidence>
<dbReference type="Pfam" id="PF00440">
    <property type="entry name" value="TetR_N"/>
    <property type="match status" value="1"/>
</dbReference>
<accession>A0A329M650</accession>
<dbReference type="EMBL" id="QMFB01000024">
    <property type="protein sequence ID" value="RAV15310.1"/>
    <property type="molecule type" value="Genomic_DNA"/>
</dbReference>
<dbReference type="OrthoDB" id="9780824at2"/>